<reference evidence="2 3" key="1">
    <citation type="submission" date="2020-06" db="EMBL/GenBank/DDBJ databases">
        <title>Whole-genome sequence of Allochromatium humboldtianum DSM 21881, type strain.</title>
        <authorList>
            <person name="Kyndt J.A."/>
            <person name="Meyer T.E."/>
        </authorList>
    </citation>
    <scope>NUCLEOTIDE SEQUENCE [LARGE SCALE GENOMIC DNA]</scope>
    <source>
        <strain evidence="2 3">DSM 21881</strain>
    </source>
</reference>
<dbReference type="SUPFAM" id="SSF52540">
    <property type="entry name" value="P-loop containing nucleoside triphosphate hydrolases"/>
    <property type="match status" value="1"/>
</dbReference>
<dbReference type="Pfam" id="PF13401">
    <property type="entry name" value="AAA_22"/>
    <property type="match status" value="1"/>
</dbReference>
<dbReference type="InterPro" id="IPR027417">
    <property type="entry name" value="P-loop_NTPase"/>
</dbReference>
<dbReference type="RefSeq" id="WP_176977094.1">
    <property type="nucleotide sequence ID" value="NZ_JABZEO010000009.1"/>
</dbReference>
<keyword evidence="3" id="KW-1185">Reference proteome</keyword>
<protein>
    <submittedName>
        <fullName evidence="2">AAA family ATPase</fullName>
    </submittedName>
</protein>
<evidence type="ECO:0000313" key="3">
    <source>
        <dbReference type="Proteomes" id="UP000592294"/>
    </source>
</evidence>
<gene>
    <name evidence="2" type="ORF">HW932_13935</name>
</gene>
<dbReference type="EMBL" id="JABZEO010000009">
    <property type="protein sequence ID" value="NVZ10361.1"/>
    <property type="molecule type" value="Genomic_DNA"/>
</dbReference>
<accession>A0A850RLK0</accession>
<comment type="caution">
    <text evidence="2">The sequence shown here is derived from an EMBL/GenBank/DDBJ whole genome shotgun (WGS) entry which is preliminary data.</text>
</comment>
<proteinExistence type="predicted"/>
<dbReference type="GO" id="GO:0016887">
    <property type="term" value="F:ATP hydrolysis activity"/>
    <property type="evidence" value="ECO:0007669"/>
    <property type="project" value="InterPro"/>
</dbReference>
<organism evidence="2 3">
    <name type="scientific">Allochromatium humboldtianum</name>
    <dbReference type="NCBI Taxonomy" id="504901"/>
    <lineage>
        <taxon>Bacteria</taxon>
        <taxon>Pseudomonadati</taxon>
        <taxon>Pseudomonadota</taxon>
        <taxon>Gammaproteobacteria</taxon>
        <taxon>Chromatiales</taxon>
        <taxon>Chromatiaceae</taxon>
        <taxon>Allochromatium</taxon>
    </lineage>
</organism>
<dbReference type="Proteomes" id="UP000592294">
    <property type="component" value="Unassembled WGS sequence"/>
</dbReference>
<dbReference type="InterPro" id="IPR049945">
    <property type="entry name" value="AAA_22"/>
</dbReference>
<evidence type="ECO:0000259" key="1">
    <source>
        <dbReference type="Pfam" id="PF13401"/>
    </source>
</evidence>
<dbReference type="Gene3D" id="3.40.50.300">
    <property type="entry name" value="P-loop containing nucleotide triphosphate hydrolases"/>
    <property type="match status" value="1"/>
</dbReference>
<evidence type="ECO:0000313" key="2">
    <source>
        <dbReference type="EMBL" id="NVZ10361.1"/>
    </source>
</evidence>
<feature type="domain" description="ORC1/DEAH AAA+ ATPase" evidence="1">
    <location>
        <begin position="35"/>
        <end position="186"/>
    </location>
</feature>
<sequence>MRFFNTEGPVRPEDHYLLPPLQRWDLDEVLTLIEQKKYFLLHAPRQTGKTSCLLALVEHLNREGCYRAVYANLETAQAAREDVALAMADIVQTIADEAQRQTGASGLDALAREVLALNAPTRALRAFLNQWCERSPQPVALLLDEVDALVGDTLISLLRQLRAGYPQRPEAFPSTLVLCGVRDLRDYRIHASSESEPITGGSAFNIKAKSLRLGDFSSDEVMALLDEHTKETGQVFTAEARDRIWTLTLGQPWLVNALAYESCFDIPEGRDRTRPIDIALIDRAKENLIQRRVTHLDQLADKLREPRVRRIIEPMLAGTALGEIPVDERDYLIDLGLLRRSGGSGLEVANPIYREVLPRTLAGGPQDSLPQISPSWLTPTGDLDPEALLDAFLAFWRRHGEAMLGSAPYHEIAPHLVLMAFLQRVVNGEGALEREYAIGRGRMDLCLRYRAVTLGIEIKVWRPSASDPLPDGLVQLDAYLSGLGVDRGWLVIFDRRPGLAPLAERLRVDETTSPSGRRVCVVRA</sequence>
<dbReference type="AlphaFoldDB" id="A0A850RLK0"/>
<name>A0A850RLK0_9GAMM</name>